<proteinExistence type="predicted"/>
<dbReference type="EMBL" id="BAABYW010000001">
    <property type="protein sequence ID" value="GAA6407305.1"/>
    <property type="molecule type" value="Genomic_DNA"/>
</dbReference>
<comment type="caution">
    <text evidence="1">The sequence shown here is derived from an EMBL/GenBank/DDBJ whole genome shotgun (WGS) entry which is preliminary data.</text>
</comment>
<accession>A0ABQ0B788</accession>
<dbReference type="Proteomes" id="UP001600943">
    <property type="component" value="Unassembled WGS sequence"/>
</dbReference>
<protein>
    <recommendedName>
        <fullName evidence="3">Transposase</fullName>
    </recommendedName>
</protein>
<evidence type="ECO:0008006" key="3">
    <source>
        <dbReference type="Google" id="ProtNLM"/>
    </source>
</evidence>
<name>A0ABQ0B788_9FIRM</name>
<reference evidence="1 2" key="1">
    <citation type="submission" date="2024-04" db="EMBL/GenBank/DDBJ databases">
        <title>Defined microbial consortia suppress multidrug-resistant proinflammatory Enterobacteriaceae via ecological control.</title>
        <authorList>
            <person name="Furuichi M."/>
            <person name="Kawaguchi T."/>
            <person name="Pust M."/>
            <person name="Yasuma K."/>
            <person name="Plichta D."/>
            <person name="Hasegawa N."/>
            <person name="Ohya T."/>
            <person name="Bhattarai S."/>
            <person name="Sasajima S."/>
            <person name="Aoto Y."/>
            <person name="Tuganbaev T."/>
            <person name="Yaginuma M."/>
            <person name="Ueda M."/>
            <person name="Okahashi N."/>
            <person name="Amafuji K."/>
            <person name="Kiridooshi Y."/>
            <person name="Sugita K."/>
            <person name="Strazar M."/>
            <person name="Skelly A."/>
            <person name="Suda W."/>
            <person name="Hattori M."/>
            <person name="Nakamoto N."/>
            <person name="Caballero S."/>
            <person name="Norman J."/>
            <person name="Olle B."/>
            <person name="Tanoue T."/>
            <person name="Arita M."/>
            <person name="Bucci V."/>
            <person name="Atarashi K."/>
            <person name="Xavier R."/>
            <person name="Honda K."/>
        </authorList>
    </citation>
    <scope>NUCLEOTIDE SEQUENCE [LARGE SCALE GENOMIC DNA]</scope>
    <source>
        <strain evidence="2">k04-0078-D8-1</strain>
    </source>
</reference>
<gene>
    <name evidence="1" type="ORF">K040078D81_14220</name>
</gene>
<evidence type="ECO:0000313" key="1">
    <source>
        <dbReference type="EMBL" id="GAA6407305.1"/>
    </source>
</evidence>
<sequence>MKKSRSGVQQKFPVHSEHEDKAMKTAVSFFAKELFPMVGVKQKVIRIAPTESVHLELKKFYEDLNLILEDGSCGHLEFQSRDGGIEDMRRFRLYESIISYQFGIDVVTYVIYSGQVKHPVTSMKCGKNTYKVVPVILSEKDGDGLLRKLEGKQRQGRKLSRKDLAKLSLLPLMGGEIPQKDRIERAFRLTAGQKVTREVKKTESVLYTLAEKFLEKEELEEIKEVLSMTWLYSMLTEDAEREGEIRGERRGKRKGMEKAAVSFLDILPPEVVSERSGIPLERLKELQSMTQKQA</sequence>
<evidence type="ECO:0000313" key="2">
    <source>
        <dbReference type="Proteomes" id="UP001600943"/>
    </source>
</evidence>
<organism evidence="1 2">
    <name type="scientific">Blautia hominis</name>
    <dbReference type="NCBI Taxonomy" id="2025493"/>
    <lineage>
        <taxon>Bacteria</taxon>
        <taxon>Bacillati</taxon>
        <taxon>Bacillota</taxon>
        <taxon>Clostridia</taxon>
        <taxon>Lachnospirales</taxon>
        <taxon>Lachnospiraceae</taxon>
        <taxon>Blautia</taxon>
    </lineage>
</organism>
<keyword evidence="2" id="KW-1185">Reference proteome</keyword>
<dbReference type="RefSeq" id="WP_289071770.1">
    <property type="nucleotide sequence ID" value="NZ_BAABYW010000001.1"/>
</dbReference>